<accession>A0A9P1GNZ6</accession>
<keyword evidence="3" id="KW-1185">Reference proteome</keyword>
<organism evidence="1">
    <name type="scientific">Cladocopium goreaui</name>
    <dbReference type="NCBI Taxonomy" id="2562237"/>
    <lineage>
        <taxon>Eukaryota</taxon>
        <taxon>Sar</taxon>
        <taxon>Alveolata</taxon>
        <taxon>Dinophyceae</taxon>
        <taxon>Suessiales</taxon>
        <taxon>Symbiodiniaceae</taxon>
        <taxon>Cladocopium</taxon>
    </lineage>
</organism>
<name>A0A9P1GNZ6_9DINO</name>
<evidence type="ECO:0000313" key="2">
    <source>
        <dbReference type="EMBL" id="CAL1171662.1"/>
    </source>
</evidence>
<dbReference type="EMBL" id="CAMXCT020006686">
    <property type="protein sequence ID" value="CAL1171662.1"/>
    <property type="molecule type" value="Genomic_DNA"/>
</dbReference>
<proteinExistence type="predicted"/>
<sequence length="576" mass="64434">MVFFDLGPSDPLSSDINEDAPLGSDLHGFIVLELKTVEALASPLAKAAQIWGSELAVEGVIPIDNFLPEGLPRPLKLGTSAFRALFIGALHWMQQQEHLTRNGNGRHECRERGQVYSKANQTCRAEPLDKVVTCSADDSALVFDVTNGECLQRLTGHASAVYQAVFSPDDSKAVRIMDEVIFDAKYSYRYSLPLPTPLQDSLKLAQATVKPRDHVDLTLLWSYLLAVLGFESLWRWRFASLYHRMADFASRHNIDITLSTSNEPERNVTAYVELHLLSHVETVELLGRLYREFRSFLKYFAEHRLAVWLHQQPTFFTADELDRRFAAAPSKRCSRPETIERSGQARLIAAVWFVLRARGGFRMAAQALRRGSNTPLRRLAFARPGALRYLSLSPWSLSRRRSFSSTPGRTTLGAYLERCGANWGDAYDVEPIQEASGRFTWRAEMPPERLAGLRAGDMLESPTFQLQGGCRGRFQLFPLGDSDSLVAGRHGILGKNHVAKGASLATDFTLPAEGLCSLFLCADAPVLENFQLRLGRVTRDSGASEFCRLEEALQDGFMEVSLELEQRPDVPFEPPE</sequence>
<feature type="non-terminal residue" evidence="1">
    <location>
        <position position="576"/>
    </location>
</feature>
<dbReference type="InterPro" id="IPR015943">
    <property type="entry name" value="WD40/YVTN_repeat-like_dom_sf"/>
</dbReference>
<dbReference type="OrthoDB" id="464167at2759"/>
<dbReference type="Proteomes" id="UP001152797">
    <property type="component" value="Unassembled WGS sequence"/>
</dbReference>
<reference evidence="1" key="1">
    <citation type="submission" date="2022-10" db="EMBL/GenBank/DDBJ databases">
        <authorList>
            <person name="Chen Y."/>
            <person name="Dougan E. K."/>
            <person name="Chan C."/>
            <person name="Rhodes N."/>
            <person name="Thang M."/>
        </authorList>
    </citation>
    <scope>NUCLEOTIDE SEQUENCE</scope>
</reference>
<dbReference type="SUPFAM" id="SSF50978">
    <property type="entry name" value="WD40 repeat-like"/>
    <property type="match status" value="1"/>
</dbReference>
<evidence type="ECO:0000313" key="1">
    <source>
        <dbReference type="EMBL" id="CAI4018287.1"/>
    </source>
</evidence>
<gene>
    <name evidence="1" type="ORF">C1SCF055_LOCUS42866</name>
</gene>
<comment type="caution">
    <text evidence="1">The sequence shown here is derived from an EMBL/GenBank/DDBJ whole genome shotgun (WGS) entry which is preliminary data.</text>
</comment>
<dbReference type="InterPro" id="IPR036322">
    <property type="entry name" value="WD40_repeat_dom_sf"/>
</dbReference>
<dbReference type="EMBL" id="CAMXCT030006686">
    <property type="protein sequence ID" value="CAL4805599.1"/>
    <property type="molecule type" value="Genomic_DNA"/>
</dbReference>
<dbReference type="Gene3D" id="2.130.10.10">
    <property type="entry name" value="YVTN repeat-like/Quinoprotein amine dehydrogenase"/>
    <property type="match status" value="1"/>
</dbReference>
<protein>
    <submittedName>
        <fullName evidence="1">Uncharacterized protein</fullName>
    </submittedName>
</protein>
<dbReference type="AlphaFoldDB" id="A0A9P1GNZ6"/>
<evidence type="ECO:0000313" key="3">
    <source>
        <dbReference type="Proteomes" id="UP001152797"/>
    </source>
</evidence>
<dbReference type="EMBL" id="CAMXCT010006686">
    <property type="protein sequence ID" value="CAI4018287.1"/>
    <property type="molecule type" value="Genomic_DNA"/>
</dbReference>
<reference evidence="2" key="2">
    <citation type="submission" date="2024-04" db="EMBL/GenBank/DDBJ databases">
        <authorList>
            <person name="Chen Y."/>
            <person name="Shah S."/>
            <person name="Dougan E. K."/>
            <person name="Thang M."/>
            <person name="Chan C."/>
        </authorList>
    </citation>
    <scope>NUCLEOTIDE SEQUENCE [LARGE SCALE GENOMIC DNA]</scope>
</reference>